<keyword evidence="1" id="KW-1133">Transmembrane helix</keyword>
<feature type="transmembrane region" description="Helical" evidence="1">
    <location>
        <begin position="7"/>
        <end position="27"/>
    </location>
</feature>
<protein>
    <submittedName>
        <fullName evidence="2">Uncharacterized protein</fullName>
    </submittedName>
</protein>
<evidence type="ECO:0000256" key="1">
    <source>
        <dbReference type="SAM" id="Phobius"/>
    </source>
</evidence>
<reference evidence="2 3" key="1">
    <citation type="submission" date="2016-08" db="EMBL/GenBank/DDBJ databases">
        <title>New Insights into Marine Group III Euryarchaeota, from dark to light.</title>
        <authorList>
            <person name="Haro-Moreno J.M."/>
            <person name="Rodriguez-Valera F."/>
            <person name="Lopez-Garcia P."/>
            <person name="Moreira D."/>
            <person name="Martin-Cuadrado A.B."/>
        </authorList>
    </citation>
    <scope>NUCLEOTIDE SEQUENCE [LARGE SCALE GENOMIC DNA]</scope>
    <source>
        <strain evidence="2">CG-Bathy1</strain>
    </source>
</reference>
<accession>A0A1J5T702</accession>
<gene>
    <name evidence="2" type="ORF">BEU04_01575</name>
</gene>
<keyword evidence="1" id="KW-0472">Membrane</keyword>
<dbReference type="Proteomes" id="UP000183815">
    <property type="component" value="Unassembled WGS sequence"/>
</dbReference>
<proteinExistence type="predicted"/>
<organism evidence="2 3">
    <name type="scientific">Marine Group III euryarchaeote CG-Bathy1</name>
    <dbReference type="NCBI Taxonomy" id="1889001"/>
    <lineage>
        <taxon>Archaea</taxon>
        <taxon>Methanobacteriati</taxon>
        <taxon>Thermoplasmatota</taxon>
        <taxon>Thermoplasmata</taxon>
        <taxon>Candidatus Thermoprofundales</taxon>
    </lineage>
</organism>
<dbReference type="AlphaFoldDB" id="A0A1J5T702"/>
<evidence type="ECO:0000313" key="3">
    <source>
        <dbReference type="Proteomes" id="UP000183815"/>
    </source>
</evidence>
<keyword evidence="1" id="KW-0812">Transmembrane</keyword>
<comment type="caution">
    <text evidence="2">The sequence shown here is derived from an EMBL/GenBank/DDBJ whole genome shotgun (WGS) entry which is preliminary data.</text>
</comment>
<name>A0A1J5T702_9ARCH</name>
<evidence type="ECO:0000313" key="2">
    <source>
        <dbReference type="EMBL" id="OIR16650.1"/>
    </source>
</evidence>
<dbReference type="EMBL" id="MIYU01000012">
    <property type="protein sequence ID" value="OIR16650.1"/>
    <property type="molecule type" value="Genomic_DNA"/>
</dbReference>
<sequence>MINKKGQLLLMAGIMMCVTVMVVSISISHSVTLGQKQGENHDLTPMISMVVNHFPTHLNWAIDEANLSSNDTEEFNIEQISSLFIESGDEFESLFVENGYALSLSISNITTFTDDSSSYSIIYSLYLTDGEQEVTLSQTEVVSIS</sequence>